<evidence type="ECO:0000313" key="6">
    <source>
        <dbReference type="EMBL" id="GAA4802410.1"/>
    </source>
</evidence>
<dbReference type="CDD" id="cd00454">
    <property type="entry name" value="TrHb1_N"/>
    <property type="match status" value="1"/>
</dbReference>
<keyword evidence="3" id="KW-0479">Metal-binding</keyword>
<evidence type="ECO:0000256" key="3">
    <source>
        <dbReference type="ARBA" id="ARBA00022723"/>
    </source>
</evidence>
<keyword evidence="5" id="KW-0732">Signal</keyword>
<evidence type="ECO:0000256" key="5">
    <source>
        <dbReference type="SAM" id="SignalP"/>
    </source>
</evidence>
<gene>
    <name evidence="6" type="ORF">GCM10023307_31390</name>
</gene>
<proteinExistence type="predicted"/>
<accession>A0ABP9BZP1</accession>
<name>A0ABP9BZP1_9GAMM</name>
<reference evidence="7" key="1">
    <citation type="journal article" date="2019" name="Int. J. Syst. Evol. Microbiol.">
        <title>The Global Catalogue of Microorganisms (GCM) 10K type strain sequencing project: providing services to taxonomists for standard genome sequencing and annotation.</title>
        <authorList>
            <consortium name="The Broad Institute Genomics Platform"/>
            <consortium name="The Broad Institute Genome Sequencing Center for Infectious Disease"/>
            <person name="Wu L."/>
            <person name="Ma J."/>
        </authorList>
    </citation>
    <scope>NUCLEOTIDE SEQUENCE [LARGE SCALE GENOMIC DNA]</scope>
    <source>
        <strain evidence="7">JCM 18204</strain>
    </source>
</reference>
<dbReference type="Proteomes" id="UP001499959">
    <property type="component" value="Unassembled WGS sequence"/>
</dbReference>
<evidence type="ECO:0000313" key="7">
    <source>
        <dbReference type="Proteomes" id="UP001499959"/>
    </source>
</evidence>
<dbReference type="EMBL" id="BAABJE010000017">
    <property type="protein sequence ID" value="GAA4802410.1"/>
    <property type="molecule type" value="Genomic_DNA"/>
</dbReference>
<evidence type="ECO:0008006" key="8">
    <source>
        <dbReference type="Google" id="ProtNLM"/>
    </source>
</evidence>
<organism evidence="6 7">
    <name type="scientific">Lysobacter hankyongensis</name>
    <dbReference type="NCBI Taxonomy" id="1176535"/>
    <lineage>
        <taxon>Bacteria</taxon>
        <taxon>Pseudomonadati</taxon>
        <taxon>Pseudomonadota</taxon>
        <taxon>Gammaproteobacteria</taxon>
        <taxon>Lysobacterales</taxon>
        <taxon>Lysobacteraceae</taxon>
        <taxon>Lysobacter</taxon>
    </lineage>
</organism>
<feature type="signal peptide" evidence="5">
    <location>
        <begin position="1"/>
        <end position="38"/>
    </location>
</feature>
<protein>
    <recommendedName>
        <fullName evidence="8">Group 1 truncated hemoglobin</fullName>
    </recommendedName>
</protein>
<evidence type="ECO:0000256" key="2">
    <source>
        <dbReference type="ARBA" id="ARBA00022617"/>
    </source>
</evidence>
<sequence length="172" mass="18690">MSTTRFSIALASIPHASIARSLAALPLLVAGICFDASAQSAAGPAPDPAPVHPELTGVYEQFGGAPGMAALMDEFMAILLEDPRMRPFFEKVDHDRVKRQLAEQFCAILGGGCAYSGRDMRETHAGFAIDRADFNALVEDLQIAMDRRGIPFRAQNRLLAILAPMHREVINR</sequence>
<dbReference type="Pfam" id="PF01152">
    <property type="entry name" value="Bac_globin"/>
    <property type="match status" value="1"/>
</dbReference>
<keyword evidence="2" id="KW-0349">Heme</keyword>
<keyword evidence="4" id="KW-0408">Iron</keyword>
<evidence type="ECO:0000256" key="4">
    <source>
        <dbReference type="ARBA" id="ARBA00023004"/>
    </source>
</evidence>
<dbReference type="InterPro" id="IPR012292">
    <property type="entry name" value="Globin/Proto"/>
</dbReference>
<keyword evidence="7" id="KW-1185">Reference proteome</keyword>
<keyword evidence="1" id="KW-0813">Transport</keyword>
<dbReference type="RefSeq" id="WP_345304296.1">
    <property type="nucleotide sequence ID" value="NZ_BAABJE010000017.1"/>
</dbReference>
<evidence type="ECO:0000256" key="1">
    <source>
        <dbReference type="ARBA" id="ARBA00022448"/>
    </source>
</evidence>
<feature type="chain" id="PRO_5047360347" description="Group 1 truncated hemoglobin" evidence="5">
    <location>
        <begin position="39"/>
        <end position="172"/>
    </location>
</feature>
<dbReference type="InterPro" id="IPR009050">
    <property type="entry name" value="Globin-like_sf"/>
</dbReference>
<dbReference type="Gene3D" id="1.10.490.10">
    <property type="entry name" value="Globins"/>
    <property type="match status" value="1"/>
</dbReference>
<comment type="caution">
    <text evidence="6">The sequence shown here is derived from an EMBL/GenBank/DDBJ whole genome shotgun (WGS) entry which is preliminary data.</text>
</comment>
<dbReference type="SUPFAM" id="SSF46458">
    <property type="entry name" value="Globin-like"/>
    <property type="match status" value="1"/>
</dbReference>
<dbReference type="InterPro" id="IPR001486">
    <property type="entry name" value="Hemoglobin_trunc"/>
</dbReference>